<reference evidence="3" key="1">
    <citation type="submission" date="2009-09" db="EMBL/GenBank/DDBJ databases">
        <title>The complete chromosome of Sebaldella termitidis ATCC 33386.</title>
        <authorList>
            <consortium name="US DOE Joint Genome Institute (JGI-PGF)"/>
            <person name="Lucas S."/>
            <person name="Copeland A."/>
            <person name="Lapidus A."/>
            <person name="Glavina del Rio T."/>
            <person name="Dalin E."/>
            <person name="Tice H."/>
            <person name="Bruce D."/>
            <person name="Goodwin L."/>
            <person name="Pitluck S."/>
            <person name="Kyrpides N."/>
            <person name="Mavromatis K."/>
            <person name="Ivanova N."/>
            <person name="Mikhailova N."/>
            <person name="Sims D."/>
            <person name="Meincke L."/>
            <person name="Brettin T."/>
            <person name="Detter J.C."/>
            <person name="Han C."/>
            <person name="Larimer F."/>
            <person name="Land M."/>
            <person name="Hauser L."/>
            <person name="Markowitz V."/>
            <person name="Cheng J.F."/>
            <person name="Hugenholtz P."/>
            <person name="Woyke T."/>
            <person name="Wu D."/>
            <person name="Eisen J.A."/>
        </authorList>
    </citation>
    <scope>NUCLEOTIDE SEQUENCE [LARGE SCALE GENOMIC DNA]</scope>
    <source>
        <strain evidence="3">ATCC 33386 / NCTC 11300</strain>
    </source>
</reference>
<protein>
    <submittedName>
        <fullName evidence="2">Uncharacterized protein</fullName>
    </submittedName>
</protein>
<keyword evidence="1" id="KW-1133">Transmembrane helix</keyword>
<reference evidence="2 3" key="2">
    <citation type="journal article" date="2010" name="Stand. Genomic Sci.">
        <title>Complete genome sequence of Sebaldella termitidis type strain (NCTC 11300).</title>
        <authorList>
            <person name="Harmon-Smith M."/>
            <person name="Celia L."/>
            <person name="Chertkov O."/>
            <person name="Lapidus A."/>
            <person name="Copeland A."/>
            <person name="Glavina Del Rio T."/>
            <person name="Nolan M."/>
            <person name="Lucas S."/>
            <person name="Tice H."/>
            <person name="Cheng J.F."/>
            <person name="Han C."/>
            <person name="Detter J.C."/>
            <person name="Bruce D."/>
            <person name="Goodwin L."/>
            <person name="Pitluck S."/>
            <person name="Pati A."/>
            <person name="Liolios K."/>
            <person name="Ivanova N."/>
            <person name="Mavromatis K."/>
            <person name="Mikhailova N."/>
            <person name="Chen A."/>
            <person name="Palaniappan K."/>
            <person name="Land M."/>
            <person name="Hauser L."/>
            <person name="Chang Y.J."/>
            <person name="Jeffries C.D."/>
            <person name="Brettin T."/>
            <person name="Goker M."/>
            <person name="Beck B."/>
            <person name="Bristow J."/>
            <person name="Eisen J.A."/>
            <person name="Markowitz V."/>
            <person name="Hugenholtz P."/>
            <person name="Kyrpides N.C."/>
            <person name="Klenk H.P."/>
            <person name="Chen F."/>
        </authorList>
    </citation>
    <scope>NUCLEOTIDE SEQUENCE [LARGE SCALE GENOMIC DNA]</scope>
    <source>
        <strain evidence="3">ATCC 33386 / NCTC 11300</strain>
    </source>
</reference>
<name>D1AKP6_SEBTE</name>
<evidence type="ECO:0000313" key="3">
    <source>
        <dbReference type="Proteomes" id="UP000000845"/>
    </source>
</evidence>
<feature type="transmembrane region" description="Helical" evidence="1">
    <location>
        <begin position="115"/>
        <end position="142"/>
    </location>
</feature>
<evidence type="ECO:0000256" key="1">
    <source>
        <dbReference type="SAM" id="Phobius"/>
    </source>
</evidence>
<proteinExistence type="predicted"/>
<feature type="transmembrane region" description="Helical" evidence="1">
    <location>
        <begin position="90"/>
        <end position="109"/>
    </location>
</feature>
<organism evidence="2 3">
    <name type="scientific">Sebaldella termitidis (strain ATCC 33386 / NCTC 11300)</name>
    <dbReference type="NCBI Taxonomy" id="526218"/>
    <lineage>
        <taxon>Bacteria</taxon>
        <taxon>Fusobacteriati</taxon>
        <taxon>Fusobacteriota</taxon>
        <taxon>Fusobacteriia</taxon>
        <taxon>Fusobacteriales</taxon>
        <taxon>Leptotrichiaceae</taxon>
        <taxon>Sebaldella</taxon>
    </lineage>
</organism>
<evidence type="ECO:0000313" key="2">
    <source>
        <dbReference type="EMBL" id="ACZ07062.1"/>
    </source>
</evidence>
<keyword evidence="1" id="KW-0472">Membrane</keyword>
<dbReference type="KEGG" id="str:Sterm_0177"/>
<dbReference type="EMBL" id="CP001739">
    <property type="protein sequence ID" value="ACZ07062.1"/>
    <property type="molecule type" value="Genomic_DNA"/>
</dbReference>
<keyword evidence="1" id="KW-0812">Transmembrane</keyword>
<dbReference type="HOGENOM" id="CLU_1650940_0_0_0"/>
<dbReference type="RefSeq" id="WP_012859661.1">
    <property type="nucleotide sequence ID" value="NC_013517.1"/>
</dbReference>
<feature type="transmembrane region" description="Helical" evidence="1">
    <location>
        <begin position="51"/>
        <end position="78"/>
    </location>
</feature>
<keyword evidence="3" id="KW-1185">Reference proteome</keyword>
<accession>D1AKP6</accession>
<dbReference type="STRING" id="526218.Sterm_0177"/>
<gene>
    <name evidence="2" type="ordered locus">Sterm_0177</name>
</gene>
<dbReference type="Proteomes" id="UP000000845">
    <property type="component" value="Chromosome"/>
</dbReference>
<feature type="transmembrane region" description="Helical" evidence="1">
    <location>
        <begin position="7"/>
        <end position="39"/>
    </location>
</feature>
<sequence>MRKIFYAIVYFLIFIEPLTGGHIKTFISLPFAMAFLVFLEQTKKEEQGIHYVLIVLILTLGGGMFFWKSAIFLILYYLIDILGRKLPLEYLLKDFVMVFIVNLVFLILINLKNVAFMDFISLSCIAVIGIQTVYSLIYLLILKKSEGLMIDKYEKTNGYR</sequence>
<dbReference type="AlphaFoldDB" id="D1AKP6"/>